<name>A0A9D4CPV3_DREPO</name>
<feature type="domain" description="ORC1/DEAH AAA+ ATPase" evidence="2">
    <location>
        <begin position="69"/>
        <end position="208"/>
    </location>
</feature>
<dbReference type="SUPFAM" id="SSF52540">
    <property type="entry name" value="P-loop containing nucleoside triphosphate hydrolases"/>
    <property type="match status" value="1"/>
</dbReference>
<evidence type="ECO:0000256" key="1">
    <source>
        <dbReference type="SAM" id="MobiDB-lite"/>
    </source>
</evidence>
<sequence length="492" mass="55345">MDGTGNGLYTTVFEQYKQFKQESAKFHRKLTAKGLEIDPNFVGRAGLFTKIIEILQKRPGLNGPSSERHAKGVVLCGLPGMGKTSLAIQICNNLLCGSTTNIVRKWNVIVVNQRDRSEIGELLSDIIEGIGKEMGMDDIICEFNSVTYQRKNVMSLLAELGKSKRDYLVLLDDMDGHLNHEHSPCEEFLTDIFDTIAKVNNIQILMTVCMSMSKSDTTNVCGGKPAFRGHLMEYKVTGLSYEDAQKIISQISGREDEVAVVSMGDLTKAVECHKAAKASNCTRPSFISQRIEFAANIAACFHQMGVNTKTEDDRKKHFHDALKEYNNCISFNNQIGMEDSTTCLTMLRNRADIFCYTNHIKLMEKLGLSKKAIEKTQRKYQGFELGKFNKLLSKQYSYVPDSEEQERGRQAIVAGAEFMLDPDKNMDDSSNDWTDTDESESSSDDDTTADTHYAMVYLWMCIHHIGVRNTSPTCSWLPLKRLHSSSGLYEAW</sequence>
<dbReference type="Proteomes" id="UP000828390">
    <property type="component" value="Unassembled WGS sequence"/>
</dbReference>
<evidence type="ECO:0000259" key="2">
    <source>
        <dbReference type="Pfam" id="PF13401"/>
    </source>
</evidence>
<organism evidence="3 4">
    <name type="scientific">Dreissena polymorpha</name>
    <name type="common">Zebra mussel</name>
    <name type="synonym">Mytilus polymorpha</name>
    <dbReference type="NCBI Taxonomy" id="45954"/>
    <lineage>
        <taxon>Eukaryota</taxon>
        <taxon>Metazoa</taxon>
        <taxon>Spiralia</taxon>
        <taxon>Lophotrochozoa</taxon>
        <taxon>Mollusca</taxon>
        <taxon>Bivalvia</taxon>
        <taxon>Autobranchia</taxon>
        <taxon>Heteroconchia</taxon>
        <taxon>Euheterodonta</taxon>
        <taxon>Imparidentia</taxon>
        <taxon>Neoheterodontei</taxon>
        <taxon>Myida</taxon>
        <taxon>Dreissenoidea</taxon>
        <taxon>Dreissenidae</taxon>
        <taxon>Dreissena</taxon>
    </lineage>
</organism>
<dbReference type="GO" id="GO:0016887">
    <property type="term" value="F:ATP hydrolysis activity"/>
    <property type="evidence" value="ECO:0007669"/>
    <property type="project" value="InterPro"/>
</dbReference>
<dbReference type="InterPro" id="IPR049945">
    <property type="entry name" value="AAA_22"/>
</dbReference>
<evidence type="ECO:0000313" key="3">
    <source>
        <dbReference type="EMBL" id="KAH3728120.1"/>
    </source>
</evidence>
<feature type="region of interest" description="Disordered" evidence="1">
    <location>
        <begin position="421"/>
        <end position="447"/>
    </location>
</feature>
<dbReference type="InterPro" id="IPR027417">
    <property type="entry name" value="P-loop_NTPase"/>
</dbReference>
<keyword evidence="4" id="KW-1185">Reference proteome</keyword>
<reference evidence="3" key="2">
    <citation type="submission" date="2020-11" db="EMBL/GenBank/DDBJ databases">
        <authorList>
            <person name="McCartney M.A."/>
            <person name="Auch B."/>
            <person name="Kono T."/>
            <person name="Mallez S."/>
            <person name="Becker A."/>
            <person name="Gohl D.M."/>
            <person name="Silverstein K.A.T."/>
            <person name="Koren S."/>
            <person name="Bechman K.B."/>
            <person name="Herman A."/>
            <person name="Abrahante J.E."/>
            <person name="Garbe J."/>
        </authorList>
    </citation>
    <scope>NUCLEOTIDE SEQUENCE</scope>
    <source>
        <strain evidence="3">Duluth1</strain>
        <tissue evidence="3">Whole animal</tissue>
    </source>
</reference>
<dbReference type="AlphaFoldDB" id="A0A9D4CPV3"/>
<dbReference type="EMBL" id="JAIWYP010000012">
    <property type="protein sequence ID" value="KAH3728120.1"/>
    <property type="molecule type" value="Genomic_DNA"/>
</dbReference>
<feature type="compositionally biased region" description="Acidic residues" evidence="1">
    <location>
        <begin position="434"/>
        <end position="447"/>
    </location>
</feature>
<protein>
    <recommendedName>
        <fullName evidence="2">ORC1/DEAH AAA+ ATPase domain-containing protein</fullName>
    </recommendedName>
</protein>
<gene>
    <name evidence="3" type="ORF">DPMN_054067</name>
</gene>
<dbReference type="Gene3D" id="3.40.50.300">
    <property type="entry name" value="P-loop containing nucleotide triphosphate hydrolases"/>
    <property type="match status" value="1"/>
</dbReference>
<comment type="caution">
    <text evidence="3">The sequence shown here is derived from an EMBL/GenBank/DDBJ whole genome shotgun (WGS) entry which is preliminary data.</text>
</comment>
<proteinExistence type="predicted"/>
<dbReference type="Pfam" id="PF13401">
    <property type="entry name" value="AAA_22"/>
    <property type="match status" value="1"/>
</dbReference>
<accession>A0A9D4CPV3</accession>
<reference evidence="3" key="1">
    <citation type="journal article" date="2019" name="bioRxiv">
        <title>The Genome of the Zebra Mussel, Dreissena polymorpha: A Resource for Invasive Species Research.</title>
        <authorList>
            <person name="McCartney M.A."/>
            <person name="Auch B."/>
            <person name="Kono T."/>
            <person name="Mallez S."/>
            <person name="Zhang Y."/>
            <person name="Obille A."/>
            <person name="Becker A."/>
            <person name="Abrahante J.E."/>
            <person name="Garbe J."/>
            <person name="Badalamenti J.P."/>
            <person name="Herman A."/>
            <person name="Mangelson H."/>
            <person name="Liachko I."/>
            <person name="Sullivan S."/>
            <person name="Sone E.D."/>
            <person name="Koren S."/>
            <person name="Silverstein K.A.T."/>
            <person name="Beckman K.B."/>
            <person name="Gohl D.M."/>
        </authorList>
    </citation>
    <scope>NUCLEOTIDE SEQUENCE</scope>
    <source>
        <strain evidence="3">Duluth1</strain>
        <tissue evidence="3">Whole animal</tissue>
    </source>
</reference>
<evidence type="ECO:0000313" key="4">
    <source>
        <dbReference type="Proteomes" id="UP000828390"/>
    </source>
</evidence>